<dbReference type="Gene3D" id="2.30.30.90">
    <property type="match status" value="1"/>
</dbReference>
<evidence type="ECO:0000259" key="2">
    <source>
        <dbReference type="SMART" id="SM00899"/>
    </source>
</evidence>
<evidence type="ECO:0000256" key="1">
    <source>
        <dbReference type="ARBA" id="ARBA00023004"/>
    </source>
</evidence>
<dbReference type="OrthoDB" id="559009at2"/>
<gene>
    <name evidence="3" type="ORF">DFR38_11272</name>
</gene>
<accession>A0A318JCF3</accession>
<dbReference type="AlphaFoldDB" id="A0A318JCF3"/>
<dbReference type="Pfam" id="PF04023">
    <property type="entry name" value="FeoA"/>
    <property type="match status" value="1"/>
</dbReference>
<evidence type="ECO:0000313" key="3">
    <source>
        <dbReference type="EMBL" id="PXX44650.1"/>
    </source>
</evidence>
<comment type="caution">
    <text evidence="3">The sequence shown here is derived from an EMBL/GenBank/DDBJ whole genome shotgun (WGS) entry which is preliminary data.</text>
</comment>
<dbReference type="InterPro" id="IPR007167">
    <property type="entry name" value="Fe-transptr_FeoA-like"/>
</dbReference>
<dbReference type="Proteomes" id="UP000248395">
    <property type="component" value="Unassembled WGS sequence"/>
</dbReference>
<sequence length="76" mass="8220">MLSLDKFPLGCKGVVDSLDLSDEAFRRVAAFGLIPGSHFSLMRSAPFGGPLVLEVGSTRFLLRRSLASLIQVRVAE</sequence>
<keyword evidence="4" id="KW-1185">Reference proteome</keyword>
<keyword evidence="1" id="KW-0408">Iron</keyword>
<evidence type="ECO:0000313" key="4">
    <source>
        <dbReference type="Proteomes" id="UP000248395"/>
    </source>
</evidence>
<dbReference type="GO" id="GO:0046914">
    <property type="term" value="F:transition metal ion binding"/>
    <property type="evidence" value="ECO:0007669"/>
    <property type="project" value="InterPro"/>
</dbReference>
<protein>
    <submittedName>
        <fullName evidence="3">Ferrous iron transport protein A</fullName>
    </submittedName>
</protein>
<dbReference type="InterPro" id="IPR052713">
    <property type="entry name" value="FeoA"/>
</dbReference>
<proteinExistence type="predicted"/>
<name>A0A318JCF3_9NEIS</name>
<organism evidence="3 4">
    <name type="scientific">Aquitalea magnusonii</name>
    <dbReference type="NCBI Taxonomy" id="332411"/>
    <lineage>
        <taxon>Bacteria</taxon>
        <taxon>Pseudomonadati</taxon>
        <taxon>Pseudomonadota</taxon>
        <taxon>Betaproteobacteria</taxon>
        <taxon>Neisseriales</taxon>
        <taxon>Chromobacteriaceae</taxon>
        <taxon>Aquitalea</taxon>
    </lineage>
</organism>
<reference evidence="3 4" key="1">
    <citation type="submission" date="2018-05" db="EMBL/GenBank/DDBJ databases">
        <title>Genomic Encyclopedia of Type Strains, Phase IV (KMG-IV): sequencing the most valuable type-strain genomes for metagenomic binning, comparative biology and taxonomic classification.</title>
        <authorList>
            <person name="Goeker M."/>
        </authorList>
    </citation>
    <scope>NUCLEOTIDE SEQUENCE [LARGE SCALE GENOMIC DNA]</scope>
    <source>
        <strain evidence="3 4">DSM 25134</strain>
    </source>
</reference>
<dbReference type="RefSeq" id="WP_059286514.1">
    <property type="nucleotide sequence ID" value="NZ_LNQU01000086.1"/>
</dbReference>
<dbReference type="SMART" id="SM00899">
    <property type="entry name" value="FeoA"/>
    <property type="match status" value="1"/>
</dbReference>
<dbReference type="InterPro" id="IPR038157">
    <property type="entry name" value="FeoA_core_dom"/>
</dbReference>
<dbReference type="EMBL" id="QJKC01000012">
    <property type="protein sequence ID" value="PXX44650.1"/>
    <property type="molecule type" value="Genomic_DNA"/>
</dbReference>
<dbReference type="SUPFAM" id="SSF50037">
    <property type="entry name" value="C-terminal domain of transcriptional repressors"/>
    <property type="match status" value="1"/>
</dbReference>
<feature type="domain" description="Ferrous iron transporter FeoA-like" evidence="2">
    <location>
        <begin position="2"/>
        <end position="74"/>
    </location>
</feature>
<dbReference type="PANTHER" id="PTHR42954:SF2">
    <property type="entry name" value="FE(2+) TRANSPORT PROTEIN A"/>
    <property type="match status" value="1"/>
</dbReference>
<dbReference type="InterPro" id="IPR008988">
    <property type="entry name" value="Transcriptional_repressor_C"/>
</dbReference>
<dbReference type="PANTHER" id="PTHR42954">
    <property type="entry name" value="FE(2+) TRANSPORT PROTEIN A"/>
    <property type="match status" value="1"/>
</dbReference>